<evidence type="ECO:0000256" key="1">
    <source>
        <dbReference type="ARBA" id="ARBA00022729"/>
    </source>
</evidence>
<dbReference type="RefSeq" id="WP_157683634.1">
    <property type="nucleotide sequence ID" value="NZ_LT629772.1"/>
</dbReference>
<evidence type="ECO:0008006" key="6">
    <source>
        <dbReference type="Google" id="ProtNLM"/>
    </source>
</evidence>
<gene>
    <name evidence="4" type="ORF">SAMN04489812_4592</name>
</gene>
<feature type="transmembrane region" description="Helical" evidence="3">
    <location>
        <begin position="60"/>
        <end position="81"/>
    </location>
</feature>
<proteinExistence type="predicted"/>
<protein>
    <recommendedName>
        <fullName evidence="6">DUF4352 domain-containing protein</fullName>
    </recommendedName>
</protein>
<feature type="region of interest" description="Disordered" evidence="2">
    <location>
        <begin position="86"/>
        <end position="117"/>
    </location>
</feature>
<reference evidence="4 5" key="1">
    <citation type="submission" date="2016-10" db="EMBL/GenBank/DDBJ databases">
        <authorList>
            <person name="de Groot N.N."/>
        </authorList>
    </citation>
    <scope>NUCLEOTIDE SEQUENCE [LARGE SCALE GENOMIC DNA]</scope>
    <source>
        <strain evidence="4 5">DSM 21800</strain>
    </source>
</reference>
<dbReference type="EMBL" id="LT629772">
    <property type="protein sequence ID" value="SDT21069.1"/>
    <property type="molecule type" value="Genomic_DNA"/>
</dbReference>
<keyword evidence="3" id="KW-1133">Transmembrane helix</keyword>
<feature type="region of interest" description="Disordered" evidence="2">
    <location>
        <begin position="1"/>
        <end position="58"/>
    </location>
</feature>
<evidence type="ECO:0000313" key="5">
    <source>
        <dbReference type="Proteomes" id="UP000199103"/>
    </source>
</evidence>
<dbReference type="Gene3D" id="2.60.40.1240">
    <property type="match status" value="1"/>
</dbReference>
<sequence>MSSQPPELGPTRRGPEFVRPSADGSQQPGPGRPFVGPGAPYGNGRQPGGPQPERPPNSRLPLVITIGVIALVAVIVLVASLRPDPAVQRETGNVPPTPTTSAAPQDTSTSIGFTSSEGSGRLSLLSHRWTGQGAANGAYLQLEVKIEATDGRLSFGPQYFQTFDSRSDLYQSTEVGARPPLLGNGYLRAGETVDGGIAFDMPRGEVTLLMSNARLESVTALRIS</sequence>
<dbReference type="Proteomes" id="UP000199103">
    <property type="component" value="Chromosome I"/>
</dbReference>
<accession>A0A1H1YIF8</accession>
<name>A0A1H1YIF8_9ACTN</name>
<feature type="compositionally biased region" description="Polar residues" evidence="2">
    <location>
        <begin position="99"/>
        <end position="114"/>
    </location>
</feature>
<keyword evidence="5" id="KW-1185">Reference proteome</keyword>
<keyword evidence="1" id="KW-0732">Signal</keyword>
<dbReference type="InterPro" id="IPR029050">
    <property type="entry name" value="Immunoprotect_excell_Ig-like"/>
</dbReference>
<dbReference type="STRING" id="630515.SAMN04489812_4592"/>
<evidence type="ECO:0000313" key="4">
    <source>
        <dbReference type="EMBL" id="SDT21069.1"/>
    </source>
</evidence>
<dbReference type="OrthoDB" id="3732178at2"/>
<organism evidence="4 5">
    <name type="scientific">Microlunatus soli</name>
    <dbReference type="NCBI Taxonomy" id="630515"/>
    <lineage>
        <taxon>Bacteria</taxon>
        <taxon>Bacillati</taxon>
        <taxon>Actinomycetota</taxon>
        <taxon>Actinomycetes</taxon>
        <taxon>Propionibacteriales</taxon>
        <taxon>Propionibacteriaceae</taxon>
        <taxon>Microlunatus</taxon>
    </lineage>
</organism>
<evidence type="ECO:0000256" key="3">
    <source>
        <dbReference type="SAM" id="Phobius"/>
    </source>
</evidence>
<keyword evidence="3" id="KW-0472">Membrane</keyword>
<evidence type="ECO:0000256" key="2">
    <source>
        <dbReference type="SAM" id="MobiDB-lite"/>
    </source>
</evidence>
<dbReference type="AlphaFoldDB" id="A0A1H1YIF8"/>
<keyword evidence="3" id="KW-0812">Transmembrane</keyword>